<evidence type="ECO:0000259" key="7">
    <source>
        <dbReference type="PROSITE" id="PS51649"/>
    </source>
</evidence>
<evidence type="ECO:0000313" key="8">
    <source>
        <dbReference type="EMBL" id="KAK4281486.1"/>
    </source>
</evidence>
<dbReference type="PANTHER" id="PTHR32370">
    <property type="entry name" value="OS12G0117600 PROTEIN"/>
    <property type="match status" value="1"/>
</dbReference>
<proteinExistence type="inferred from homology"/>
<dbReference type="InterPro" id="IPR027356">
    <property type="entry name" value="NPH3_dom"/>
</dbReference>
<comment type="pathway">
    <text evidence="2">Protein modification; protein ubiquitination.</text>
</comment>
<dbReference type="EMBL" id="JAWXYG010000002">
    <property type="protein sequence ID" value="KAK4281486.1"/>
    <property type="molecule type" value="Genomic_DNA"/>
</dbReference>
<organism evidence="8 9">
    <name type="scientific">Acacia crassicarpa</name>
    <name type="common">northern wattle</name>
    <dbReference type="NCBI Taxonomy" id="499986"/>
    <lineage>
        <taxon>Eukaryota</taxon>
        <taxon>Viridiplantae</taxon>
        <taxon>Streptophyta</taxon>
        <taxon>Embryophyta</taxon>
        <taxon>Tracheophyta</taxon>
        <taxon>Spermatophyta</taxon>
        <taxon>Magnoliopsida</taxon>
        <taxon>eudicotyledons</taxon>
        <taxon>Gunneridae</taxon>
        <taxon>Pentapetalae</taxon>
        <taxon>rosids</taxon>
        <taxon>fabids</taxon>
        <taxon>Fabales</taxon>
        <taxon>Fabaceae</taxon>
        <taxon>Caesalpinioideae</taxon>
        <taxon>mimosoid clade</taxon>
        <taxon>Acacieae</taxon>
        <taxon>Acacia</taxon>
    </lineage>
</organism>
<keyword evidence="9" id="KW-1185">Reference proteome</keyword>
<feature type="domain" description="NPH3" evidence="7">
    <location>
        <begin position="145"/>
        <end position="465"/>
    </location>
</feature>
<comment type="subcellular location">
    <subcellularLocation>
        <location evidence="1">Endomembrane system</location>
        <topology evidence="1">Peripheral membrane protein</topology>
    </subcellularLocation>
</comment>
<comment type="similarity">
    <text evidence="4">Belongs to the NPH3 family.</text>
</comment>
<protein>
    <submittedName>
        <fullName evidence="8">Uncharacterized protein</fullName>
    </submittedName>
</protein>
<comment type="caution">
    <text evidence="8">The sequence shown here is derived from an EMBL/GenBank/DDBJ whole genome shotgun (WGS) entry which is preliminary data.</text>
</comment>
<evidence type="ECO:0000256" key="5">
    <source>
        <dbReference type="SAM" id="Coils"/>
    </source>
</evidence>
<keyword evidence="5" id="KW-0175">Coiled coil</keyword>
<dbReference type="Gene3D" id="3.30.710.10">
    <property type="entry name" value="Potassium Channel Kv1.1, Chain A"/>
    <property type="match status" value="1"/>
</dbReference>
<dbReference type="InterPro" id="IPR043454">
    <property type="entry name" value="NPH3/RPT2-like"/>
</dbReference>
<evidence type="ECO:0000256" key="4">
    <source>
        <dbReference type="PROSITE-ProRule" id="PRU00982"/>
    </source>
</evidence>
<reference evidence="8" key="1">
    <citation type="submission" date="2023-10" db="EMBL/GenBank/DDBJ databases">
        <title>Chromosome-level genome of the transformable northern wattle, Acacia crassicarpa.</title>
        <authorList>
            <person name="Massaro I."/>
            <person name="Sinha N.R."/>
            <person name="Poethig S."/>
            <person name="Leichty A.R."/>
        </authorList>
    </citation>
    <scope>NUCLEOTIDE SEQUENCE</scope>
    <source>
        <strain evidence="8">Acra3RX</strain>
        <tissue evidence="8">Leaf</tissue>
    </source>
</reference>
<feature type="coiled-coil region" evidence="5">
    <location>
        <begin position="507"/>
        <end position="534"/>
    </location>
</feature>
<evidence type="ECO:0000256" key="2">
    <source>
        <dbReference type="ARBA" id="ARBA00004906"/>
    </source>
</evidence>
<dbReference type="GO" id="GO:0012505">
    <property type="term" value="C:endomembrane system"/>
    <property type="evidence" value="ECO:0007669"/>
    <property type="project" value="UniProtKB-SubCell"/>
</dbReference>
<evidence type="ECO:0000256" key="3">
    <source>
        <dbReference type="ARBA" id="ARBA00022786"/>
    </source>
</evidence>
<evidence type="ECO:0000313" key="9">
    <source>
        <dbReference type="Proteomes" id="UP001293593"/>
    </source>
</evidence>
<name>A0AAE1N2C0_9FABA</name>
<accession>A0AAE1N2C0</accession>
<dbReference type="Pfam" id="PF03000">
    <property type="entry name" value="NPH3"/>
    <property type="match status" value="1"/>
</dbReference>
<gene>
    <name evidence="8" type="ORF">QN277_012971</name>
</gene>
<dbReference type="SUPFAM" id="SSF54695">
    <property type="entry name" value="POZ domain"/>
    <property type="match status" value="1"/>
</dbReference>
<keyword evidence="3" id="KW-0833">Ubl conjugation pathway</keyword>
<dbReference type="PROSITE" id="PS50097">
    <property type="entry name" value="BTB"/>
    <property type="match status" value="1"/>
</dbReference>
<evidence type="ECO:0000256" key="1">
    <source>
        <dbReference type="ARBA" id="ARBA00004184"/>
    </source>
</evidence>
<evidence type="ECO:0000259" key="6">
    <source>
        <dbReference type="PROSITE" id="PS50097"/>
    </source>
</evidence>
<dbReference type="AlphaFoldDB" id="A0AAE1N2C0"/>
<dbReference type="InterPro" id="IPR011333">
    <property type="entry name" value="SKP1/BTB/POZ_sf"/>
</dbReference>
<sequence length="581" mass="64856">MAFLKLGSKSESFRLEGQSWICTSGLQSDVIIEVGEMSFYLHKFPLLSRSGLIKKLIAEFPNEDGSQACVFQFHDVPGGAKTFELVTKFCYGVKIEITALNVVSLRCAAEYLQMTENYGEGNLISQTEALLEEVLSNWPDSIKALETCEEVQSYAEELHIVSRCIDSLAMKACSDPSLFNWPMAGRSSTHSPEGAMLWNGISSETKHPTLGETWWRFLPLMNRQSSFNDANHHNPGTTISTTSEADQRALLEEIVNLLPNKRGLTSSKNLLRLLRTAMILHASPSCREHLEKRVGYQLDQAMLVDLLIPNMGYSVETLYDVDCIQRVLDHFLSLYQPSSVSASPCVIEEGPLTGETDALTPMTMVANLVDGYLAEVAPDVNLKLPKFQALAAAIPDYARSISDGLYHAIDVYLKTHPWLTDSEREQICRLMNCQKLSLEASTHAAQNERLPLRVVVQVLFFEQLRLRTSISGWFFVSENLENSQTTSGPLGLPKSNGTRQLDTALDAESMRERVSELAKECSSIKNELQKLAKTKKSWSLFPKRLGFRRKSECCNPKEPNGCDAMEPEPSVNAKINENILS</sequence>
<dbReference type="Pfam" id="PF00651">
    <property type="entry name" value="BTB"/>
    <property type="match status" value="1"/>
</dbReference>
<feature type="domain" description="BTB" evidence="6">
    <location>
        <begin position="28"/>
        <end position="99"/>
    </location>
</feature>
<dbReference type="PROSITE" id="PS51649">
    <property type="entry name" value="NPH3"/>
    <property type="match status" value="1"/>
</dbReference>
<dbReference type="InterPro" id="IPR000210">
    <property type="entry name" value="BTB/POZ_dom"/>
</dbReference>
<dbReference type="Proteomes" id="UP001293593">
    <property type="component" value="Unassembled WGS sequence"/>
</dbReference>